<proteinExistence type="predicted"/>
<sequence length="494" mass="54933">MSTVTSTSRLGDTPLSVSPSKSLPPYTPSQPAPLYSDLPNTGEQSLQYTPRVGQSWFLPDGVYTKRQGKTTILLYNQEDNAQTPEYRQSGIVSGCITLHDADRILEVSVLIEGRLDLSVAESTNNTTIKTVHSTTTLWKKQPPRANRDHNGPESDMVMPSKCPNQLAFAMPLPKNYQDSTGTHPLPPTFQTLDFGQSGIFARSSYRLRITVKRTPKLGSGFSLLEKTKHIFIPFDYWPRTRSQQPISSCNGSLALIKMLPDQWYQSTSTIDVPSPRGKNAEFQPVTANIFVPDPRVYALSDSIPFHLQLSGRVDSLRALVAPDTLKDTLTSPNDTHTSSSRPTSFKPSTCIKKLQGEMSTSLRVFLLRQIRLEVKGKIRVQNVIIGEAQLEAVPPVMTDSYRLPVDCREEYISWTGTLKVGEGLEKLMREYPLLTHPDTKTGGFHAGSYLKVNDFVALSVGSSNPPWKDIRSSIGIKLVTESWDDGEEVEVPFF</sequence>
<feature type="compositionally biased region" description="Low complexity" evidence="1">
    <location>
        <begin position="14"/>
        <end position="24"/>
    </location>
</feature>
<feature type="compositionally biased region" description="Polar residues" evidence="1">
    <location>
        <begin position="1"/>
        <end position="10"/>
    </location>
</feature>
<evidence type="ECO:0000256" key="1">
    <source>
        <dbReference type="SAM" id="MobiDB-lite"/>
    </source>
</evidence>
<dbReference type="AlphaFoldDB" id="A8NE00"/>
<dbReference type="STRING" id="240176.A8NE00"/>
<accession>A8NE00</accession>
<feature type="region of interest" description="Disordered" evidence="1">
    <location>
        <begin position="134"/>
        <end position="160"/>
    </location>
</feature>
<name>A8NE00_COPC7</name>
<dbReference type="OrthoDB" id="3252135at2759"/>
<dbReference type="EMBL" id="AACS02000002">
    <property type="protein sequence ID" value="EAU88939.1"/>
    <property type="molecule type" value="Genomic_DNA"/>
</dbReference>
<evidence type="ECO:0000313" key="3">
    <source>
        <dbReference type="Proteomes" id="UP000001861"/>
    </source>
</evidence>
<dbReference type="Proteomes" id="UP000001861">
    <property type="component" value="Unassembled WGS sequence"/>
</dbReference>
<organism evidence="2 3">
    <name type="scientific">Coprinopsis cinerea (strain Okayama-7 / 130 / ATCC MYA-4618 / FGSC 9003)</name>
    <name type="common">Inky cap fungus</name>
    <name type="synonym">Hormographiella aspergillata</name>
    <dbReference type="NCBI Taxonomy" id="240176"/>
    <lineage>
        <taxon>Eukaryota</taxon>
        <taxon>Fungi</taxon>
        <taxon>Dikarya</taxon>
        <taxon>Basidiomycota</taxon>
        <taxon>Agaricomycotina</taxon>
        <taxon>Agaricomycetes</taxon>
        <taxon>Agaricomycetidae</taxon>
        <taxon>Agaricales</taxon>
        <taxon>Agaricineae</taxon>
        <taxon>Psathyrellaceae</taxon>
        <taxon>Coprinopsis</taxon>
    </lineage>
</organism>
<dbReference type="VEuPathDB" id="FungiDB:CC1G_10585"/>
<gene>
    <name evidence="2" type="ORF">CC1G_10585</name>
</gene>
<evidence type="ECO:0000313" key="2">
    <source>
        <dbReference type="EMBL" id="EAU88939.1"/>
    </source>
</evidence>
<dbReference type="GeneID" id="6009400"/>
<comment type="caution">
    <text evidence="2">The sequence shown here is derived from an EMBL/GenBank/DDBJ whole genome shotgun (WGS) entry which is preliminary data.</text>
</comment>
<dbReference type="KEGG" id="cci:CC1G_10585"/>
<keyword evidence="3" id="KW-1185">Reference proteome</keyword>
<reference evidence="2 3" key="1">
    <citation type="journal article" date="2010" name="Proc. Natl. Acad. Sci. U.S.A.">
        <title>Insights into evolution of multicellular fungi from the assembled chromosomes of the mushroom Coprinopsis cinerea (Coprinus cinereus).</title>
        <authorList>
            <person name="Stajich J.E."/>
            <person name="Wilke S.K."/>
            <person name="Ahren D."/>
            <person name="Au C.H."/>
            <person name="Birren B.W."/>
            <person name="Borodovsky M."/>
            <person name="Burns C."/>
            <person name="Canback B."/>
            <person name="Casselton L.A."/>
            <person name="Cheng C.K."/>
            <person name="Deng J."/>
            <person name="Dietrich F.S."/>
            <person name="Fargo D.C."/>
            <person name="Farman M.L."/>
            <person name="Gathman A.C."/>
            <person name="Goldberg J."/>
            <person name="Guigo R."/>
            <person name="Hoegger P.J."/>
            <person name="Hooker J.B."/>
            <person name="Huggins A."/>
            <person name="James T.Y."/>
            <person name="Kamada T."/>
            <person name="Kilaru S."/>
            <person name="Kodira C."/>
            <person name="Kues U."/>
            <person name="Kupfer D."/>
            <person name="Kwan H.S."/>
            <person name="Lomsadze A."/>
            <person name="Li W."/>
            <person name="Lilly W.W."/>
            <person name="Ma L.J."/>
            <person name="Mackey A.J."/>
            <person name="Manning G."/>
            <person name="Martin F."/>
            <person name="Muraguchi H."/>
            <person name="Natvig D.O."/>
            <person name="Palmerini H."/>
            <person name="Ramesh M.A."/>
            <person name="Rehmeyer C.J."/>
            <person name="Roe B.A."/>
            <person name="Shenoy N."/>
            <person name="Stanke M."/>
            <person name="Ter-Hovhannisyan V."/>
            <person name="Tunlid A."/>
            <person name="Velagapudi R."/>
            <person name="Vision T.J."/>
            <person name="Zeng Q."/>
            <person name="Zolan M.E."/>
            <person name="Pukkila P.J."/>
        </authorList>
    </citation>
    <scope>NUCLEOTIDE SEQUENCE [LARGE SCALE GENOMIC DNA]</scope>
    <source>
        <strain evidence="3">Okayama-7 / 130 / ATCC MYA-4618 / FGSC 9003</strain>
    </source>
</reference>
<dbReference type="InParanoid" id="A8NE00"/>
<feature type="region of interest" description="Disordered" evidence="1">
    <location>
        <begin position="1"/>
        <end position="44"/>
    </location>
</feature>
<protein>
    <recommendedName>
        <fullName evidence="4">Arrestin-like N-terminal domain-containing protein</fullName>
    </recommendedName>
</protein>
<dbReference type="OMA" id="NTPPPHY"/>
<dbReference type="eggNOG" id="ENOG502SJGY">
    <property type="taxonomic scope" value="Eukaryota"/>
</dbReference>
<evidence type="ECO:0008006" key="4">
    <source>
        <dbReference type="Google" id="ProtNLM"/>
    </source>
</evidence>
<feature type="region of interest" description="Disordered" evidence="1">
    <location>
        <begin position="327"/>
        <end position="347"/>
    </location>
</feature>
<dbReference type="RefSeq" id="XP_001832909.1">
    <property type="nucleotide sequence ID" value="XM_001832857.2"/>
</dbReference>